<comment type="caution">
    <text evidence="7">The sequence shown here is derived from an EMBL/GenBank/DDBJ whole genome shotgun (WGS) entry which is preliminary data.</text>
</comment>
<dbReference type="InterPro" id="IPR029058">
    <property type="entry name" value="AB_hydrolase_fold"/>
</dbReference>
<dbReference type="PANTHER" id="PTHR11010:SF23">
    <property type="entry name" value="SERINE PEPTIDASE"/>
    <property type="match status" value="1"/>
</dbReference>
<evidence type="ECO:0000256" key="1">
    <source>
        <dbReference type="ARBA" id="ARBA00011079"/>
    </source>
</evidence>
<evidence type="ECO:0000313" key="8">
    <source>
        <dbReference type="Proteomes" id="UP000076874"/>
    </source>
</evidence>
<evidence type="ECO:0000313" key="7">
    <source>
        <dbReference type="EMBL" id="OAA59764.1"/>
    </source>
</evidence>
<dbReference type="EMBL" id="AZHD01000010">
    <property type="protein sequence ID" value="OAA59764.1"/>
    <property type="molecule type" value="Genomic_DNA"/>
</dbReference>
<keyword evidence="2" id="KW-0645">Protease</keyword>
<sequence length="568" mass="62322">MRPPSTVCLLQLLPVVLLARAVHGAFGMPATPRIHTIQNHGVLCDNKEPGIGVANFTQYLNHSNPAQGTFQQKYFWHSRYWGGPGYPVILMTPGETPLAPYCGFLSLQALATQFAAAVHGAVVLIEHRYWGDSSPYPVLTTETLQHLTLNNSVADLVHFAQTVQLPFDTNGSSNAPHAPWVLTGGSYSGALTAWTAKLAPDTFWAYHASSAPVQAIYDFWTFFSPIQQGMASNCSSDLADITAYIDGVVETGTAAEIAALKEDFGLASISNEIDFSSALSNGVDLWQESSLTSGYTGFFQMCDAIEGYGVDGARGRQNATDAKTKTAFAAWWFKHKFLPGWCYDKFSYDEWKAPASAGCLDSYNLSSPLYTDRAVNNSANVQWYWMLCNEPFAYWQTGSGPQDRPSIATRLMTAAYFQRQCAVYFGPNKTSDTTSTSFTYGSGDGKTVDDVNRRTDGWNFQGKRILWVNGEFDPWRPASVSSPDRPGGPLVATADAPVVLVRGGKHCEDLAVRHDAYLQGLQVKEVNQVVQWVNEFYNSTASQGKERTVPEFAPITQLRGYSQAPELV</sequence>
<keyword evidence="3 6" id="KW-0732">Signal</keyword>
<evidence type="ECO:0000256" key="4">
    <source>
        <dbReference type="ARBA" id="ARBA00022801"/>
    </source>
</evidence>
<dbReference type="Proteomes" id="UP000076874">
    <property type="component" value="Unassembled WGS sequence"/>
</dbReference>
<organism evidence="7 8">
    <name type="scientific">Niveomyces insectorum RCEF 264</name>
    <dbReference type="NCBI Taxonomy" id="1081102"/>
    <lineage>
        <taxon>Eukaryota</taxon>
        <taxon>Fungi</taxon>
        <taxon>Dikarya</taxon>
        <taxon>Ascomycota</taxon>
        <taxon>Pezizomycotina</taxon>
        <taxon>Sordariomycetes</taxon>
        <taxon>Hypocreomycetidae</taxon>
        <taxon>Hypocreales</taxon>
        <taxon>Cordycipitaceae</taxon>
        <taxon>Niveomyces</taxon>
    </lineage>
</organism>
<protein>
    <submittedName>
        <fullName evidence="7">Peptidase S28</fullName>
    </submittedName>
</protein>
<keyword evidence="8" id="KW-1185">Reference proteome</keyword>
<name>A0A167SMS4_9HYPO</name>
<feature type="chain" id="PRO_5007892299" evidence="6">
    <location>
        <begin position="25"/>
        <end position="568"/>
    </location>
</feature>
<dbReference type="SUPFAM" id="SSF53474">
    <property type="entry name" value="alpha/beta-Hydrolases"/>
    <property type="match status" value="1"/>
</dbReference>
<proteinExistence type="inferred from homology"/>
<dbReference type="Pfam" id="PF05577">
    <property type="entry name" value="Peptidase_S28"/>
    <property type="match status" value="1"/>
</dbReference>
<evidence type="ECO:0000256" key="5">
    <source>
        <dbReference type="ARBA" id="ARBA00023180"/>
    </source>
</evidence>
<accession>A0A167SMS4</accession>
<dbReference type="OrthoDB" id="1735038at2759"/>
<keyword evidence="5" id="KW-0325">Glycoprotein</keyword>
<dbReference type="Gene3D" id="3.40.50.1820">
    <property type="entry name" value="alpha/beta hydrolase"/>
    <property type="match status" value="2"/>
</dbReference>
<dbReference type="PANTHER" id="PTHR11010">
    <property type="entry name" value="PROTEASE S28 PRO-X CARBOXYPEPTIDASE-RELATED"/>
    <property type="match status" value="1"/>
</dbReference>
<evidence type="ECO:0000256" key="2">
    <source>
        <dbReference type="ARBA" id="ARBA00022670"/>
    </source>
</evidence>
<dbReference type="GO" id="GO:0006508">
    <property type="term" value="P:proteolysis"/>
    <property type="evidence" value="ECO:0007669"/>
    <property type="project" value="UniProtKB-KW"/>
</dbReference>
<evidence type="ECO:0000256" key="6">
    <source>
        <dbReference type="SAM" id="SignalP"/>
    </source>
</evidence>
<dbReference type="InterPro" id="IPR008758">
    <property type="entry name" value="Peptidase_S28"/>
</dbReference>
<keyword evidence="4" id="KW-0378">Hydrolase</keyword>
<evidence type="ECO:0000256" key="3">
    <source>
        <dbReference type="ARBA" id="ARBA00022729"/>
    </source>
</evidence>
<reference evidence="7 8" key="1">
    <citation type="journal article" date="2016" name="Genome Biol. Evol.">
        <title>Divergent and convergent evolution of fungal pathogenicity.</title>
        <authorList>
            <person name="Shang Y."/>
            <person name="Xiao G."/>
            <person name="Zheng P."/>
            <person name="Cen K."/>
            <person name="Zhan S."/>
            <person name="Wang C."/>
        </authorList>
    </citation>
    <scope>NUCLEOTIDE SEQUENCE [LARGE SCALE GENOMIC DNA]</scope>
    <source>
        <strain evidence="7 8">RCEF 264</strain>
    </source>
</reference>
<dbReference type="GO" id="GO:0008239">
    <property type="term" value="F:dipeptidyl-peptidase activity"/>
    <property type="evidence" value="ECO:0007669"/>
    <property type="project" value="TreeGrafter"/>
</dbReference>
<dbReference type="AlphaFoldDB" id="A0A167SMS4"/>
<dbReference type="STRING" id="1081102.A0A167SMS4"/>
<feature type="signal peptide" evidence="6">
    <location>
        <begin position="1"/>
        <end position="24"/>
    </location>
</feature>
<dbReference type="GO" id="GO:0070008">
    <property type="term" value="F:serine-type exopeptidase activity"/>
    <property type="evidence" value="ECO:0007669"/>
    <property type="project" value="InterPro"/>
</dbReference>
<gene>
    <name evidence="7" type="ORF">SPI_05962</name>
</gene>
<comment type="similarity">
    <text evidence="1">Belongs to the peptidase S28 family.</text>
</comment>